<proteinExistence type="predicted"/>
<protein>
    <submittedName>
        <fullName evidence="2">Uncharacterized protein</fullName>
    </submittedName>
</protein>
<keyword evidence="3" id="KW-1185">Reference proteome</keyword>
<feature type="compositionally biased region" description="Polar residues" evidence="1">
    <location>
        <begin position="154"/>
        <end position="174"/>
    </location>
</feature>
<feature type="region of interest" description="Disordered" evidence="1">
    <location>
        <begin position="151"/>
        <end position="174"/>
    </location>
</feature>
<comment type="caution">
    <text evidence="2">The sequence shown here is derived from an EMBL/GenBank/DDBJ whole genome shotgun (WGS) entry which is preliminary data.</text>
</comment>
<dbReference type="AlphaFoldDB" id="A0A5J9VZ23"/>
<reference evidence="2 3" key="1">
    <citation type="journal article" date="2019" name="Sci. Rep.">
        <title>A high-quality genome of Eragrostis curvula grass provides insights into Poaceae evolution and supports new strategies to enhance forage quality.</title>
        <authorList>
            <person name="Carballo J."/>
            <person name="Santos B.A.C.M."/>
            <person name="Zappacosta D."/>
            <person name="Garbus I."/>
            <person name="Selva J.P."/>
            <person name="Gallo C.A."/>
            <person name="Diaz A."/>
            <person name="Albertini E."/>
            <person name="Caccamo M."/>
            <person name="Echenique V."/>
        </authorList>
    </citation>
    <scope>NUCLEOTIDE SEQUENCE [LARGE SCALE GENOMIC DNA]</scope>
    <source>
        <strain evidence="3">cv. Victoria</strain>
        <tissue evidence="2">Leaf</tissue>
    </source>
</reference>
<feature type="region of interest" description="Disordered" evidence="1">
    <location>
        <begin position="33"/>
        <end position="61"/>
    </location>
</feature>
<gene>
    <name evidence="2" type="ORF">EJB05_14358</name>
</gene>
<organism evidence="2 3">
    <name type="scientific">Eragrostis curvula</name>
    <name type="common">weeping love grass</name>
    <dbReference type="NCBI Taxonomy" id="38414"/>
    <lineage>
        <taxon>Eukaryota</taxon>
        <taxon>Viridiplantae</taxon>
        <taxon>Streptophyta</taxon>
        <taxon>Embryophyta</taxon>
        <taxon>Tracheophyta</taxon>
        <taxon>Spermatophyta</taxon>
        <taxon>Magnoliopsida</taxon>
        <taxon>Liliopsida</taxon>
        <taxon>Poales</taxon>
        <taxon>Poaceae</taxon>
        <taxon>PACMAD clade</taxon>
        <taxon>Chloridoideae</taxon>
        <taxon>Eragrostideae</taxon>
        <taxon>Eragrostidinae</taxon>
        <taxon>Eragrostis</taxon>
    </lineage>
</organism>
<accession>A0A5J9VZ23</accession>
<dbReference type="Proteomes" id="UP000324897">
    <property type="component" value="Chromosome 4"/>
</dbReference>
<evidence type="ECO:0000256" key="1">
    <source>
        <dbReference type="SAM" id="MobiDB-lite"/>
    </source>
</evidence>
<name>A0A5J9VZ23_9POAL</name>
<sequence>MQRARRVPAVREPARVGVEASAGAACSSRLAPWGRSNFGEAQRGQHAGERERATRARASTPEEAVAAVIPEEAAGVVEKRMDSSAENLTSCFNGELNCSVIHSTRQFKMKRHHSNARCGFTSSGHHITVPRRGGGSSVSQRHRCARSRRRAMVTASTSRAGKAQQCASAPHSLS</sequence>
<dbReference type="EMBL" id="RWGY01000007">
    <property type="protein sequence ID" value="TVU40877.1"/>
    <property type="molecule type" value="Genomic_DNA"/>
</dbReference>
<dbReference type="Gramene" id="TVU40877">
    <property type="protein sequence ID" value="TVU40877"/>
    <property type="gene ID" value="EJB05_14358"/>
</dbReference>
<feature type="region of interest" description="Disordered" evidence="1">
    <location>
        <begin position="123"/>
        <end position="142"/>
    </location>
</feature>
<evidence type="ECO:0000313" key="3">
    <source>
        <dbReference type="Proteomes" id="UP000324897"/>
    </source>
</evidence>
<evidence type="ECO:0000313" key="2">
    <source>
        <dbReference type="EMBL" id="TVU40877.1"/>
    </source>
</evidence>
<feature type="non-terminal residue" evidence="2">
    <location>
        <position position="1"/>
    </location>
</feature>